<gene>
    <name evidence="1" type="ORF">GOP47_0019871</name>
</gene>
<dbReference type="SUPFAM" id="SSF160104">
    <property type="entry name" value="Acetoacetate decarboxylase-like"/>
    <property type="match status" value="1"/>
</dbReference>
<dbReference type="InterPro" id="IPR023375">
    <property type="entry name" value="ADC_dom_sf"/>
</dbReference>
<dbReference type="OrthoDB" id="9970474at2759"/>
<sequence length="385" mass="42540">MAAIDKLLGFRSNQQMKYINAEHPIKLEEVDGAVHKPIQALGQEKEVVLRLGRPFVVQLPAIDLGLPTSHALHGLSPSWAIASSLIPARIRCLSEESSPYHAGPPWIFRGRAFYQLHLVKADVAKRFIPSDLHIVQAFGYTLGGLYLAEYDSSPAGTFNELVIIAGTVWNPPTSCAWAARVLVNSTEACNHGKKEVGLPSKVAVFSHVLKPIEKTKGWWRQWNPFSRLFLGQVEETVKRPAIDVIQMDGSSRRPLCQILFPFNRHSLKDKQWIGPTISMSLPSFSGKTYEQPDLLKYSCQLKCSVRAVKTADITTPLITESLEGVGQDHTYKSILAILAAKPILALCFEKMVMHVEAPVLVDANRTVSHTLTTKRVGAPVAVKAL</sequence>
<evidence type="ECO:0008006" key="3">
    <source>
        <dbReference type="Google" id="ProtNLM"/>
    </source>
</evidence>
<accession>A0A9D4UDI4</accession>
<dbReference type="AlphaFoldDB" id="A0A9D4UDI4"/>
<dbReference type="InterPro" id="IPR039343">
    <property type="entry name" value="NDX1-like"/>
</dbReference>
<dbReference type="EMBL" id="JABFUD020000019">
    <property type="protein sequence ID" value="KAI5065176.1"/>
    <property type="molecule type" value="Genomic_DNA"/>
</dbReference>
<evidence type="ECO:0000313" key="2">
    <source>
        <dbReference type="Proteomes" id="UP000886520"/>
    </source>
</evidence>
<dbReference type="Gene3D" id="2.40.400.10">
    <property type="entry name" value="Acetoacetate decarboxylase-like"/>
    <property type="match status" value="1"/>
</dbReference>
<comment type="caution">
    <text evidence="1">The sequence shown here is derived from an EMBL/GenBank/DDBJ whole genome shotgun (WGS) entry which is preliminary data.</text>
</comment>
<dbReference type="Proteomes" id="UP000886520">
    <property type="component" value="Chromosome 19"/>
</dbReference>
<reference evidence="1" key="1">
    <citation type="submission" date="2021-01" db="EMBL/GenBank/DDBJ databases">
        <title>Adiantum capillus-veneris genome.</title>
        <authorList>
            <person name="Fang Y."/>
            <person name="Liao Q."/>
        </authorList>
    </citation>
    <scope>NUCLEOTIDE SEQUENCE</scope>
    <source>
        <strain evidence="1">H3</strain>
        <tissue evidence="1">Leaf</tissue>
    </source>
</reference>
<dbReference type="PANTHER" id="PTHR35467:SF2">
    <property type="entry name" value="PROTEIN NEOXANTHIN-DEFICIENT 1"/>
    <property type="match status" value="1"/>
</dbReference>
<protein>
    <recommendedName>
        <fullName evidence="3">Protein NEOXANTHIN-DEFICIENT 1</fullName>
    </recommendedName>
</protein>
<keyword evidence="2" id="KW-1185">Reference proteome</keyword>
<evidence type="ECO:0000313" key="1">
    <source>
        <dbReference type="EMBL" id="KAI5065176.1"/>
    </source>
</evidence>
<organism evidence="1 2">
    <name type="scientific">Adiantum capillus-veneris</name>
    <name type="common">Maidenhair fern</name>
    <dbReference type="NCBI Taxonomy" id="13818"/>
    <lineage>
        <taxon>Eukaryota</taxon>
        <taxon>Viridiplantae</taxon>
        <taxon>Streptophyta</taxon>
        <taxon>Embryophyta</taxon>
        <taxon>Tracheophyta</taxon>
        <taxon>Polypodiopsida</taxon>
        <taxon>Polypodiidae</taxon>
        <taxon>Polypodiales</taxon>
        <taxon>Pteridineae</taxon>
        <taxon>Pteridaceae</taxon>
        <taxon>Vittarioideae</taxon>
        <taxon>Adiantum</taxon>
    </lineage>
</organism>
<name>A0A9D4UDI4_ADICA</name>
<dbReference type="PANTHER" id="PTHR35467">
    <property type="match status" value="1"/>
</dbReference>
<proteinExistence type="predicted"/>